<evidence type="ECO:0000256" key="1">
    <source>
        <dbReference type="SAM" id="MobiDB-lite"/>
    </source>
</evidence>
<keyword evidence="3" id="KW-1185">Reference proteome</keyword>
<sequence length="766" mass="87399">MNSHHGESEPLHGTLSGSRVSTIHVSMPGGVGGPGGRGGQDGGTGGNGEGGRLYISSTHAVVNIRGHRLNDLDDQDSQDDFNFRRIRWGDVHLQRLSAPQNRCSVRIVRSAKINGGAFTVATYEGNSAEWASPIPCAETVCDRCFQQWKRDVEMHENILQLYGTVRHRKICASVFHGDVVPFKEFLKPYQHSAILTRYIHGYVAHDLKSVDDYLGRSLDRDFYYPDDSDYYSGSDDSLDSDEHWHWGRDLRHTMRAEESRLCDHWHIYETPRPSLDRAMLIDCSTGCLSIDLAGPFNHHWNWDRYSSFSLDEPLFRNPIEVLSSTDFNYIAQAITVNQYHQYLSLNYKSLSKKTWYSVISSTAAMHLGGVYSVRNNNSLEVVALQQLPSNHDIAARWRVERSYGGYRGKLDGDWRRYPYHRMNGISSSDFHICCHFRYSFSEETPTAWLSQANHFGYLHGKSDFHKYVLVEEIFFVAELGRSREHSKTSLDGFLFLCPRRDFVTGAASFEWPSVERCWYWSLCSSGVPKLSQEEATELGFPTIQLVTKIRVRSWNESAYVGLRELHKISRFDPETQDLAVELQEPWWESFSDQQSITVKECGSCHSCLVSEQFEKWDNISEESTCGSDSGRKDSATSEEGRDVIRVFDSDDCEDITLSTDREFTSFNENDEFTGRTSTSASFIPLLDSRSSIGLTFRRVDARLEESCMTSALQRVSEWVRSQPTWDNSATYSTQRCKDMVRRRTNPNIALHTMGRDLGSITTKSPL</sequence>
<feature type="region of interest" description="Disordered" evidence="1">
    <location>
        <begin position="22"/>
        <end position="52"/>
    </location>
</feature>
<name>A0AAV9ZH21_9AGAR</name>
<feature type="compositionally biased region" description="Gly residues" evidence="1">
    <location>
        <begin position="29"/>
        <end position="51"/>
    </location>
</feature>
<gene>
    <name evidence="2" type="ORF">R3P38DRAFT_3293726</name>
</gene>
<dbReference type="EMBL" id="JAWWNJ010000149">
    <property type="protein sequence ID" value="KAK6981640.1"/>
    <property type="molecule type" value="Genomic_DNA"/>
</dbReference>
<reference evidence="2 3" key="1">
    <citation type="journal article" date="2024" name="J Genomics">
        <title>Draft genome sequencing and assembly of Favolaschia claudopus CIRM-BRFM 2984 isolated from oak limbs.</title>
        <authorList>
            <person name="Navarro D."/>
            <person name="Drula E."/>
            <person name="Chaduli D."/>
            <person name="Cazenave R."/>
            <person name="Ahrendt S."/>
            <person name="Wang J."/>
            <person name="Lipzen A."/>
            <person name="Daum C."/>
            <person name="Barry K."/>
            <person name="Grigoriev I.V."/>
            <person name="Favel A."/>
            <person name="Rosso M.N."/>
            <person name="Martin F."/>
        </authorList>
    </citation>
    <scope>NUCLEOTIDE SEQUENCE [LARGE SCALE GENOMIC DNA]</scope>
    <source>
        <strain evidence="2 3">CIRM-BRFM 2984</strain>
    </source>
</reference>
<evidence type="ECO:0000313" key="2">
    <source>
        <dbReference type="EMBL" id="KAK6981640.1"/>
    </source>
</evidence>
<organism evidence="2 3">
    <name type="scientific">Favolaschia claudopus</name>
    <dbReference type="NCBI Taxonomy" id="2862362"/>
    <lineage>
        <taxon>Eukaryota</taxon>
        <taxon>Fungi</taxon>
        <taxon>Dikarya</taxon>
        <taxon>Basidiomycota</taxon>
        <taxon>Agaricomycotina</taxon>
        <taxon>Agaricomycetes</taxon>
        <taxon>Agaricomycetidae</taxon>
        <taxon>Agaricales</taxon>
        <taxon>Marasmiineae</taxon>
        <taxon>Mycenaceae</taxon>
        <taxon>Favolaschia</taxon>
    </lineage>
</organism>
<comment type="caution">
    <text evidence="2">The sequence shown here is derived from an EMBL/GenBank/DDBJ whole genome shotgun (WGS) entry which is preliminary data.</text>
</comment>
<accession>A0AAV9ZH21</accession>
<protein>
    <submittedName>
        <fullName evidence="2">Uncharacterized protein</fullName>
    </submittedName>
</protein>
<evidence type="ECO:0000313" key="3">
    <source>
        <dbReference type="Proteomes" id="UP001362999"/>
    </source>
</evidence>
<proteinExistence type="predicted"/>
<dbReference type="Proteomes" id="UP001362999">
    <property type="component" value="Unassembled WGS sequence"/>
</dbReference>
<dbReference type="AlphaFoldDB" id="A0AAV9ZH21"/>